<name>A0A6A6EU16_9PEZI</name>
<evidence type="ECO:0000313" key="1">
    <source>
        <dbReference type="EMBL" id="KAF2194238.1"/>
    </source>
</evidence>
<protein>
    <submittedName>
        <fullName evidence="1">Uncharacterized protein</fullName>
    </submittedName>
</protein>
<dbReference type="Proteomes" id="UP000800200">
    <property type="component" value="Unassembled WGS sequence"/>
</dbReference>
<gene>
    <name evidence="1" type="ORF">K469DRAFT_194274</name>
</gene>
<keyword evidence="2" id="KW-1185">Reference proteome</keyword>
<dbReference type="EMBL" id="ML994612">
    <property type="protein sequence ID" value="KAF2194238.1"/>
    <property type="molecule type" value="Genomic_DNA"/>
</dbReference>
<evidence type="ECO:0000313" key="2">
    <source>
        <dbReference type="Proteomes" id="UP000800200"/>
    </source>
</evidence>
<reference evidence="1" key="1">
    <citation type="journal article" date="2020" name="Stud. Mycol.">
        <title>101 Dothideomycetes genomes: a test case for predicting lifestyles and emergence of pathogens.</title>
        <authorList>
            <person name="Haridas S."/>
            <person name="Albert R."/>
            <person name="Binder M."/>
            <person name="Bloem J."/>
            <person name="Labutti K."/>
            <person name="Salamov A."/>
            <person name="Andreopoulos B."/>
            <person name="Baker S."/>
            <person name="Barry K."/>
            <person name="Bills G."/>
            <person name="Bluhm B."/>
            <person name="Cannon C."/>
            <person name="Castanera R."/>
            <person name="Culley D."/>
            <person name="Daum C."/>
            <person name="Ezra D."/>
            <person name="Gonzalez J."/>
            <person name="Henrissat B."/>
            <person name="Kuo A."/>
            <person name="Liang C."/>
            <person name="Lipzen A."/>
            <person name="Lutzoni F."/>
            <person name="Magnuson J."/>
            <person name="Mondo S."/>
            <person name="Nolan M."/>
            <person name="Ohm R."/>
            <person name="Pangilinan J."/>
            <person name="Park H.-J."/>
            <person name="Ramirez L."/>
            <person name="Alfaro M."/>
            <person name="Sun H."/>
            <person name="Tritt A."/>
            <person name="Yoshinaga Y."/>
            <person name="Zwiers L.-H."/>
            <person name="Turgeon B."/>
            <person name="Goodwin S."/>
            <person name="Spatafora J."/>
            <person name="Crous P."/>
            <person name="Grigoriev I."/>
        </authorList>
    </citation>
    <scope>NUCLEOTIDE SEQUENCE</scope>
    <source>
        <strain evidence="1">CBS 207.26</strain>
    </source>
</reference>
<organism evidence="1 2">
    <name type="scientific">Zopfia rhizophila CBS 207.26</name>
    <dbReference type="NCBI Taxonomy" id="1314779"/>
    <lineage>
        <taxon>Eukaryota</taxon>
        <taxon>Fungi</taxon>
        <taxon>Dikarya</taxon>
        <taxon>Ascomycota</taxon>
        <taxon>Pezizomycotina</taxon>
        <taxon>Dothideomycetes</taxon>
        <taxon>Dothideomycetes incertae sedis</taxon>
        <taxon>Zopfiaceae</taxon>
        <taxon>Zopfia</taxon>
    </lineage>
</organism>
<sequence length="131" mass="14707">MQLHDRSLQLFIQKAISIEDRFSMFNGDGIPKLVEYHRYGEGSSILVDLGDRTRSRVEHLTQLHPPKEDPFRTLSCKGGILDVLHNQGAFIVTAPQANGTSFSLLRALCHPMQKPSLGKKSRLAHDLSRCI</sequence>
<proteinExistence type="predicted"/>
<dbReference type="OrthoDB" id="1911848at2759"/>
<accession>A0A6A6EU16</accession>
<dbReference type="AlphaFoldDB" id="A0A6A6EU16"/>